<reference evidence="8 9" key="1">
    <citation type="submission" date="2016-07" db="EMBL/GenBank/DDBJ databases">
        <title>Multi-omics approach to identify versatile polysaccharide utilization systems of a marine flavobacterium Gramella flava.</title>
        <authorList>
            <person name="Tang K."/>
        </authorList>
    </citation>
    <scope>NUCLEOTIDE SEQUENCE [LARGE SCALE GENOMIC DNA]</scope>
    <source>
        <strain evidence="8 9">JLT2011</strain>
    </source>
</reference>
<dbReference type="GO" id="GO:0016787">
    <property type="term" value="F:hydrolase activity"/>
    <property type="evidence" value="ECO:0007669"/>
    <property type="project" value="UniProtKB-KW"/>
</dbReference>
<dbReference type="Pfam" id="PF00271">
    <property type="entry name" value="Helicase_C"/>
    <property type="match status" value="1"/>
</dbReference>
<dbReference type="CDD" id="cd12252">
    <property type="entry name" value="RRM_DbpA"/>
    <property type="match status" value="1"/>
</dbReference>
<keyword evidence="9" id="KW-1185">Reference proteome</keyword>
<dbReference type="InterPro" id="IPR000629">
    <property type="entry name" value="RNA-helicase_DEAD-box_CS"/>
</dbReference>
<dbReference type="InterPro" id="IPR014014">
    <property type="entry name" value="RNA_helicase_DEAD_Q_motif"/>
</dbReference>
<dbReference type="EC" id="3.6.4.13" evidence="1"/>
<dbReference type="GO" id="GO:0005840">
    <property type="term" value="C:ribosome"/>
    <property type="evidence" value="ECO:0007669"/>
    <property type="project" value="TreeGrafter"/>
</dbReference>
<evidence type="ECO:0000256" key="6">
    <source>
        <dbReference type="RuleBase" id="RU000492"/>
    </source>
</evidence>
<dbReference type="SMART" id="SM00487">
    <property type="entry name" value="DEXDc"/>
    <property type="match status" value="1"/>
</dbReference>
<dbReference type="Pfam" id="PF00270">
    <property type="entry name" value="DEAD"/>
    <property type="match status" value="1"/>
</dbReference>
<dbReference type="InterPro" id="IPR001650">
    <property type="entry name" value="Helicase_C-like"/>
</dbReference>
<dbReference type="KEGG" id="gfl:GRFL_2978"/>
<comment type="similarity">
    <text evidence="6">Belongs to the DEAD box helicase family.</text>
</comment>
<evidence type="ECO:0000313" key="9">
    <source>
        <dbReference type="Proteomes" id="UP000186230"/>
    </source>
</evidence>
<dbReference type="Pfam" id="PF03880">
    <property type="entry name" value="DbpA"/>
    <property type="match status" value="1"/>
</dbReference>
<dbReference type="OrthoDB" id="9785240at2"/>
<evidence type="ECO:0000256" key="1">
    <source>
        <dbReference type="ARBA" id="ARBA00012552"/>
    </source>
</evidence>
<dbReference type="AlphaFoldDB" id="A0A1L7I9B5"/>
<dbReference type="PROSITE" id="PS51195">
    <property type="entry name" value="Q_MOTIF"/>
    <property type="match status" value="1"/>
</dbReference>
<evidence type="ECO:0000256" key="2">
    <source>
        <dbReference type="ARBA" id="ARBA00022741"/>
    </source>
</evidence>
<dbReference type="SMART" id="SM00490">
    <property type="entry name" value="HELICc"/>
    <property type="match status" value="1"/>
</dbReference>
<dbReference type="STRING" id="1229726.GRFL_2978"/>
<name>A0A1L7I9B5_9FLAO</name>
<keyword evidence="4 6" id="KW-0347">Helicase</keyword>
<keyword evidence="2 6" id="KW-0547">Nucleotide-binding</keyword>
<dbReference type="CDD" id="cd00268">
    <property type="entry name" value="DEADc"/>
    <property type="match status" value="1"/>
</dbReference>
<dbReference type="InterPro" id="IPR005580">
    <property type="entry name" value="DbpA/CsdA_RNA-bd_dom"/>
</dbReference>
<dbReference type="GO" id="GO:0003724">
    <property type="term" value="F:RNA helicase activity"/>
    <property type="evidence" value="ECO:0007669"/>
    <property type="project" value="UniProtKB-EC"/>
</dbReference>
<evidence type="ECO:0000256" key="4">
    <source>
        <dbReference type="ARBA" id="ARBA00022806"/>
    </source>
</evidence>
<dbReference type="GO" id="GO:0005524">
    <property type="term" value="F:ATP binding"/>
    <property type="evidence" value="ECO:0007669"/>
    <property type="project" value="UniProtKB-KW"/>
</dbReference>
<dbReference type="RefSeq" id="WP_083645333.1">
    <property type="nucleotide sequence ID" value="NZ_AMRU01000005.1"/>
</dbReference>
<organism evidence="8 9">
    <name type="scientific">Christiangramia flava JLT2011</name>
    <dbReference type="NCBI Taxonomy" id="1229726"/>
    <lineage>
        <taxon>Bacteria</taxon>
        <taxon>Pseudomonadati</taxon>
        <taxon>Bacteroidota</taxon>
        <taxon>Flavobacteriia</taxon>
        <taxon>Flavobacteriales</taxon>
        <taxon>Flavobacteriaceae</taxon>
        <taxon>Christiangramia</taxon>
    </lineage>
</organism>
<dbReference type="PANTHER" id="PTHR47963">
    <property type="entry name" value="DEAD-BOX ATP-DEPENDENT RNA HELICASE 47, MITOCHONDRIAL"/>
    <property type="match status" value="1"/>
</dbReference>
<feature type="compositionally biased region" description="Basic and acidic residues" evidence="7">
    <location>
        <begin position="553"/>
        <end position="571"/>
    </location>
</feature>
<accession>A0A1L7I9B5</accession>
<dbReference type="InterPro" id="IPR011545">
    <property type="entry name" value="DEAD/DEAH_box_helicase_dom"/>
</dbReference>
<dbReference type="GO" id="GO:0005829">
    <property type="term" value="C:cytosol"/>
    <property type="evidence" value="ECO:0007669"/>
    <property type="project" value="TreeGrafter"/>
</dbReference>
<dbReference type="PROSITE" id="PS51192">
    <property type="entry name" value="HELICASE_ATP_BIND_1"/>
    <property type="match status" value="1"/>
</dbReference>
<gene>
    <name evidence="8" type="ORF">GRFL_2978</name>
</gene>
<dbReference type="PANTHER" id="PTHR47963:SF8">
    <property type="entry name" value="ATP-DEPENDENT RNA HELICASE DEAD"/>
    <property type="match status" value="1"/>
</dbReference>
<sequence length="578" mass="65407">MNKFQTLGLEANLLEAIKDLGFETPSEVQEKSIPILLERDTDLVSLAQTGTGKTAAFGFPLIQKIDLNSRKTQALVLAPTRELCLQITNELTLYAKYKKGLNITAVYGGASITEQSRQLNRGSQIIVATPGRMQDMIRRNLADITAISYCVLDEADEMLNMGFYEDIKSILSHTPKEKNTWLFSATMPKEVAKIAKKFMSNPAEVTVGSRNTGTDKVAHEYYLVNHRLRYEALKRLADANPDIFSVIFCRTKRDTQKIAEKLIEDGYNAAALHGDLSQNQRDLVMKSFRTRQIQMLVATDVAARGIDVDDITHVINYQLPDEIETYTHRSGRTGRAGKKGVSMVIISKSEQRKIKAIEKIIQQSFTQKQLPDGNEICRIQLFHLANDIKNTEINHDIDEYLPAINETLANFSKEELIKKVFSVEFTRFHNYYQNAPDLSVQESNSSRESSSAPAGGTRYFINIGSKDGLDWKKLKDLLKEELNLGRDEVYKVDVMGSFSFFNTDENLEKQVLETFNNYEYQGRGVNVEVTKDKSDKGGGRGKKFRKPKGKPGFKSDRSKKPGRKKNIEGSIKRRRSKR</sequence>
<dbReference type="SUPFAM" id="SSF52540">
    <property type="entry name" value="P-loop containing nucleoside triphosphate hydrolases"/>
    <property type="match status" value="1"/>
</dbReference>
<dbReference type="InterPro" id="IPR014001">
    <property type="entry name" value="Helicase_ATP-bd"/>
</dbReference>
<dbReference type="InterPro" id="IPR012677">
    <property type="entry name" value="Nucleotide-bd_a/b_plait_sf"/>
</dbReference>
<dbReference type="EMBL" id="CP016359">
    <property type="protein sequence ID" value="APU69702.1"/>
    <property type="molecule type" value="Genomic_DNA"/>
</dbReference>
<dbReference type="PROSITE" id="PS00039">
    <property type="entry name" value="DEAD_ATP_HELICASE"/>
    <property type="match status" value="1"/>
</dbReference>
<dbReference type="GO" id="GO:0033592">
    <property type="term" value="F:RNA strand annealing activity"/>
    <property type="evidence" value="ECO:0007669"/>
    <property type="project" value="TreeGrafter"/>
</dbReference>
<dbReference type="Gene3D" id="3.30.70.330">
    <property type="match status" value="1"/>
</dbReference>
<keyword evidence="5 6" id="KW-0067">ATP-binding</keyword>
<protein>
    <recommendedName>
        <fullName evidence="1">RNA helicase</fullName>
        <ecNumber evidence="1">3.6.4.13</ecNumber>
    </recommendedName>
</protein>
<dbReference type="InterPro" id="IPR044742">
    <property type="entry name" value="DEAD/DEAH_RhlB"/>
</dbReference>
<dbReference type="CDD" id="cd18787">
    <property type="entry name" value="SF2_C_DEAD"/>
    <property type="match status" value="1"/>
</dbReference>
<proteinExistence type="inferred from homology"/>
<dbReference type="InterPro" id="IPR050547">
    <property type="entry name" value="DEAD_box_RNA_helicases"/>
</dbReference>
<evidence type="ECO:0000256" key="3">
    <source>
        <dbReference type="ARBA" id="ARBA00022801"/>
    </source>
</evidence>
<feature type="region of interest" description="Disordered" evidence="7">
    <location>
        <begin position="529"/>
        <end position="578"/>
    </location>
</feature>
<evidence type="ECO:0000313" key="8">
    <source>
        <dbReference type="EMBL" id="APU69702.1"/>
    </source>
</evidence>
<dbReference type="GO" id="GO:0009409">
    <property type="term" value="P:response to cold"/>
    <property type="evidence" value="ECO:0007669"/>
    <property type="project" value="TreeGrafter"/>
</dbReference>
<evidence type="ECO:0000256" key="5">
    <source>
        <dbReference type="ARBA" id="ARBA00022840"/>
    </source>
</evidence>
<feature type="compositionally biased region" description="Basic and acidic residues" evidence="7">
    <location>
        <begin position="529"/>
        <end position="538"/>
    </location>
</feature>
<dbReference type="PROSITE" id="PS51194">
    <property type="entry name" value="HELICASE_CTER"/>
    <property type="match status" value="1"/>
</dbReference>
<keyword evidence="3 6" id="KW-0378">Hydrolase</keyword>
<evidence type="ECO:0000256" key="7">
    <source>
        <dbReference type="SAM" id="MobiDB-lite"/>
    </source>
</evidence>
<dbReference type="Proteomes" id="UP000186230">
    <property type="component" value="Chromosome"/>
</dbReference>
<dbReference type="Gene3D" id="3.40.50.300">
    <property type="entry name" value="P-loop containing nucleotide triphosphate hydrolases"/>
    <property type="match status" value="2"/>
</dbReference>
<dbReference type="InterPro" id="IPR027417">
    <property type="entry name" value="P-loop_NTPase"/>
</dbReference>
<feature type="compositionally biased region" description="Basic residues" evidence="7">
    <location>
        <begin position="539"/>
        <end position="551"/>
    </location>
</feature>